<keyword evidence="2" id="KW-1185">Reference proteome</keyword>
<accession>A0ACB7EV38</accession>
<dbReference type="EMBL" id="CM024809">
    <property type="protein sequence ID" value="KAG8005904.1"/>
    <property type="molecule type" value="Genomic_DNA"/>
</dbReference>
<evidence type="ECO:0000313" key="1">
    <source>
        <dbReference type="EMBL" id="KAG8005904.1"/>
    </source>
</evidence>
<dbReference type="Proteomes" id="UP000805704">
    <property type="component" value="Chromosome 21"/>
</dbReference>
<evidence type="ECO:0000313" key="2">
    <source>
        <dbReference type="Proteomes" id="UP000805704"/>
    </source>
</evidence>
<reference evidence="1" key="1">
    <citation type="submission" date="2020-04" db="EMBL/GenBank/DDBJ databases">
        <title>A chromosome-scale assembly and high-density genetic map of the yellow drum (Nibea albiflora) genome.</title>
        <authorList>
            <person name="Xu D."/>
            <person name="Zhang W."/>
            <person name="Chen R."/>
            <person name="Tan P."/>
            <person name="Wang L."/>
            <person name="Song H."/>
            <person name="Tian L."/>
            <person name="Zhu Q."/>
            <person name="Wang B."/>
        </authorList>
    </citation>
    <scope>NUCLEOTIDE SEQUENCE</scope>
    <source>
        <strain evidence="1">ZJHYS-2018</strain>
    </source>
</reference>
<comment type="caution">
    <text evidence="1">The sequence shown here is derived from an EMBL/GenBank/DDBJ whole genome shotgun (WGS) entry which is preliminary data.</text>
</comment>
<organism evidence="1 2">
    <name type="scientific">Nibea albiflora</name>
    <name type="common">Yellow drum</name>
    <name type="synonym">Corvina albiflora</name>
    <dbReference type="NCBI Taxonomy" id="240163"/>
    <lineage>
        <taxon>Eukaryota</taxon>
        <taxon>Metazoa</taxon>
        <taxon>Chordata</taxon>
        <taxon>Craniata</taxon>
        <taxon>Vertebrata</taxon>
        <taxon>Euteleostomi</taxon>
        <taxon>Actinopterygii</taxon>
        <taxon>Neopterygii</taxon>
        <taxon>Teleostei</taxon>
        <taxon>Neoteleostei</taxon>
        <taxon>Acanthomorphata</taxon>
        <taxon>Eupercaria</taxon>
        <taxon>Sciaenidae</taxon>
        <taxon>Nibea</taxon>
    </lineage>
</organism>
<sequence>MDRLTLKPQVIDFTALVWHHIVALLLLTHSCGGQSDVTDTPQPIVAVVGDDVILPCHLKVPGDVDAVGSVSSPEVDMSSVSDGVLLECKSKGWYPEPELSWLDEDLPKKEEELEHVTDLMTTLTEQKKNLKEQREKFSSLLQDDKAQIEAIKKKIKDGYTMNKDKKMEKA</sequence>
<proteinExistence type="predicted"/>
<protein>
    <submittedName>
        <fullName evidence="1">Uncharacterized protein</fullName>
    </submittedName>
</protein>
<name>A0ACB7EV38_NIBAL</name>
<feature type="non-terminal residue" evidence="1">
    <location>
        <position position="170"/>
    </location>
</feature>
<gene>
    <name evidence="1" type="ORF">GBF38_004954</name>
</gene>